<accession>B7IHE7</accession>
<proteinExistence type="predicted"/>
<keyword evidence="1" id="KW-1133">Transmembrane helix</keyword>
<gene>
    <name evidence="2" type="ordered locus">THA_1055</name>
</gene>
<reference evidence="2 3" key="1">
    <citation type="journal article" date="2009" name="J. Bacteriol.">
        <title>The genome of Thermosipho africanus TCF52B: lateral genetic connections to the Firmicutes and Archaea.</title>
        <authorList>
            <person name="Nesboe C.L."/>
            <person name="Bapteste E."/>
            <person name="Curtis B."/>
            <person name="Dahle H."/>
            <person name="Lopez P."/>
            <person name="Macleod D."/>
            <person name="Dlutek M."/>
            <person name="Bowman S."/>
            <person name="Zhaxybayeva O."/>
            <person name="Birkeland N.-K."/>
            <person name="Doolittle W.F."/>
        </authorList>
    </citation>
    <scope>NUCLEOTIDE SEQUENCE [LARGE SCALE GENOMIC DNA]</scope>
    <source>
        <strain evidence="2 3">TCF52B</strain>
    </source>
</reference>
<evidence type="ECO:0000256" key="1">
    <source>
        <dbReference type="SAM" id="Phobius"/>
    </source>
</evidence>
<evidence type="ECO:0000313" key="3">
    <source>
        <dbReference type="Proteomes" id="UP000002453"/>
    </source>
</evidence>
<dbReference type="EMBL" id="CP001185">
    <property type="protein sequence ID" value="ACJ75511.1"/>
    <property type="molecule type" value="Genomic_DNA"/>
</dbReference>
<dbReference type="AlphaFoldDB" id="B7IHE7"/>
<feature type="transmembrane region" description="Helical" evidence="1">
    <location>
        <begin position="12"/>
        <end position="30"/>
    </location>
</feature>
<dbReference type="STRING" id="484019.THA_1055"/>
<dbReference type="HOGENOM" id="CLU_3259069_0_0_0"/>
<dbReference type="KEGG" id="taf:THA_1055"/>
<protein>
    <submittedName>
        <fullName evidence="2">Uncharacterized protein</fullName>
    </submittedName>
</protein>
<keyword evidence="3" id="KW-1185">Reference proteome</keyword>
<dbReference type="Proteomes" id="UP000002453">
    <property type="component" value="Chromosome"/>
</dbReference>
<organism evidence="2 3">
    <name type="scientific">Thermosipho africanus (strain TCF52B)</name>
    <dbReference type="NCBI Taxonomy" id="484019"/>
    <lineage>
        <taxon>Bacteria</taxon>
        <taxon>Thermotogati</taxon>
        <taxon>Thermotogota</taxon>
        <taxon>Thermotogae</taxon>
        <taxon>Thermotogales</taxon>
        <taxon>Fervidobacteriaceae</taxon>
        <taxon>Thermosipho</taxon>
    </lineage>
</organism>
<keyword evidence="1" id="KW-0472">Membrane</keyword>
<keyword evidence="1" id="KW-0812">Transmembrane</keyword>
<evidence type="ECO:0000313" key="2">
    <source>
        <dbReference type="EMBL" id="ACJ75511.1"/>
    </source>
</evidence>
<sequence>MKMYVLNKVNNNINLLLKLMIIKFFGKILLEKFIILKREGNI</sequence>
<name>B7IHE7_THEAB</name>